<keyword evidence="5" id="KW-0949">S-adenosyl-L-methionine</keyword>
<gene>
    <name evidence="9" type="ORF">Esi_0045_0088</name>
</gene>
<evidence type="ECO:0000256" key="7">
    <source>
        <dbReference type="SAM" id="MobiDB-lite"/>
    </source>
</evidence>
<dbReference type="PANTHER" id="PTHR10920">
    <property type="entry name" value="RIBOSOMAL RNA METHYLTRANSFERASE"/>
    <property type="match status" value="1"/>
</dbReference>
<dbReference type="STRING" id="2880.D7G1J5"/>
<feature type="region of interest" description="Disordered" evidence="7">
    <location>
        <begin position="41"/>
        <end position="98"/>
    </location>
</feature>
<accession>D7G1J5</accession>
<evidence type="ECO:0000313" key="10">
    <source>
        <dbReference type="Proteomes" id="UP000002630"/>
    </source>
</evidence>
<organism evidence="9 10">
    <name type="scientific">Ectocarpus siliculosus</name>
    <name type="common">Brown alga</name>
    <name type="synonym">Conferva siliculosa</name>
    <dbReference type="NCBI Taxonomy" id="2880"/>
    <lineage>
        <taxon>Eukaryota</taxon>
        <taxon>Sar</taxon>
        <taxon>Stramenopiles</taxon>
        <taxon>Ochrophyta</taxon>
        <taxon>PX clade</taxon>
        <taxon>Phaeophyceae</taxon>
        <taxon>Ectocarpales</taxon>
        <taxon>Ectocarpaceae</taxon>
        <taxon>Ectocarpus</taxon>
    </lineage>
</organism>
<name>D7G1J5_ECTSI</name>
<dbReference type="GO" id="GO:0008650">
    <property type="term" value="F:rRNA (uridine-2'-O-)-methyltransferase activity"/>
    <property type="evidence" value="ECO:0007669"/>
    <property type="project" value="TreeGrafter"/>
</dbReference>
<sequence length="575" mass="59421">MLLRGRKGLRRLATTTAATATTTTTRAISLLDLHIARGFSGSAKSSSNKASANGGGQARGGGGGVAHKQRQRRPGAGKSGAGGTAVGRATKGGSSGLWMRRHLKDPYVSAAIEAGAPSRAAFKLVEINDRHGVLSAGDRAPASRGGGSRGGGAPPALPPPLPEGRLEAAERKGGRGRGAVVVAVDLLDMEADLPGVQAIRGDFRDEEVESRIFGLLSARERLQPAPGNERPKRDEQRVLPLQPPGATAAESGEERADLRRDETKLRSSDGYSVDDDSVGDGVDEEEAFLLRGTSASRTLLPRPEQPSTDSLEHLFLAVGTGDPATAAAKSSASDGLPPPPSADHRHGDAAATGKRPQQQPPPRRRDPPPPTRASVVLSDMAPSFSGDRDTDQARVAALVLDALAACLGDEVSRRREPPRNGAGERGEHSVDPLGGGEGSGAVRLGGDVTGGGKVARMRREEGNELGATTVGTLSSNVGGSSIGGTAAETSMSSPRKHAVGGRDEWGGIAGEGTGLLARGGTFLGKFFAGRDEREVKEEAERLFERVKVVKPPASRSGSGEMYLLATGFLLGGWKT</sequence>
<feature type="compositionally biased region" description="Low complexity" evidence="7">
    <location>
        <begin position="41"/>
        <end position="52"/>
    </location>
</feature>
<feature type="region of interest" description="Disordered" evidence="7">
    <location>
        <begin position="411"/>
        <end position="452"/>
    </location>
</feature>
<feature type="compositionally biased region" description="Polar residues" evidence="7">
    <location>
        <begin position="469"/>
        <end position="479"/>
    </location>
</feature>
<evidence type="ECO:0000256" key="5">
    <source>
        <dbReference type="ARBA" id="ARBA00022691"/>
    </source>
</evidence>
<proteinExistence type="inferred from homology"/>
<dbReference type="EMBL" id="FN648652">
    <property type="protein sequence ID" value="CBJ26803.1"/>
    <property type="molecule type" value="Genomic_DNA"/>
</dbReference>
<comment type="similarity">
    <text evidence="1">Belongs to the class I-like SAM-binding methyltransferase superfamily. RNA methyltransferase RlmE family.</text>
</comment>
<feature type="compositionally biased region" description="Basic and acidic residues" evidence="7">
    <location>
        <begin position="164"/>
        <end position="173"/>
    </location>
</feature>
<dbReference type="Gene3D" id="3.40.50.150">
    <property type="entry name" value="Vaccinia Virus protein VP39"/>
    <property type="match status" value="1"/>
</dbReference>
<keyword evidence="2" id="KW-0698">rRNA processing</keyword>
<feature type="domain" description="Ribosomal RNA methyltransferase FtsJ" evidence="8">
    <location>
        <begin position="514"/>
        <end position="568"/>
    </location>
</feature>
<keyword evidence="3 9" id="KW-0489">Methyltransferase</keyword>
<feature type="region of interest" description="Disordered" evidence="7">
    <location>
        <begin position="219"/>
        <end position="280"/>
    </location>
</feature>
<evidence type="ECO:0000259" key="8">
    <source>
        <dbReference type="Pfam" id="PF01728"/>
    </source>
</evidence>
<feature type="domain" description="Ribosomal RNA methyltransferase FtsJ" evidence="8">
    <location>
        <begin position="118"/>
        <end position="213"/>
    </location>
</feature>
<evidence type="ECO:0000256" key="1">
    <source>
        <dbReference type="ARBA" id="ARBA00009258"/>
    </source>
</evidence>
<keyword evidence="4" id="KW-0808">Transferase</keyword>
<dbReference type="InterPro" id="IPR029063">
    <property type="entry name" value="SAM-dependent_MTases_sf"/>
</dbReference>
<feature type="region of interest" description="Disordered" evidence="7">
    <location>
        <begin position="324"/>
        <end position="376"/>
    </location>
</feature>
<feature type="region of interest" description="Disordered" evidence="7">
    <location>
        <begin position="469"/>
        <end position="502"/>
    </location>
</feature>
<dbReference type="Proteomes" id="UP000002630">
    <property type="component" value="Linkage Group LG18"/>
</dbReference>
<evidence type="ECO:0000256" key="3">
    <source>
        <dbReference type="ARBA" id="ARBA00022603"/>
    </source>
</evidence>
<feature type="compositionally biased region" description="Basic and acidic residues" evidence="7">
    <location>
        <begin position="411"/>
        <end position="430"/>
    </location>
</feature>
<protein>
    <recommendedName>
        <fullName evidence="6">rRNA methyltransferase 2, mitochondrial</fullName>
    </recommendedName>
</protein>
<feature type="region of interest" description="Disordered" evidence="7">
    <location>
        <begin position="135"/>
        <end position="174"/>
    </location>
</feature>
<dbReference type="InterPro" id="IPR050082">
    <property type="entry name" value="RNA_methyltr_RlmE"/>
</dbReference>
<keyword evidence="10" id="KW-1185">Reference proteome</keyword>
<dbReference type="AlphaFoldDB" id="D7G1J5"/>
<dbReference type="InParanoid" id="D7G1J5"/>
<feature type="compositionally biased region" description="Gly residues" evidence="7">
    <location>
        <begin position="53"/>
        <end position="65"/>
    </location>
</feature>
<feature type="compositionally biased region" description="Gly residues" evidence="7">
    <location>
        <begin position="144"/>
        <end position="153"/>
    </location>
</feature>
<dbReference type="PANTHER" id="PTHR10920:SF18">
    <property type="entry name" value="RRNA METHYLTRANSFERASE 2, MITOCHONDRIAL"/>
    <property type="match status" value="1"/>
</dbReference>
<evidence type="ECO:0000256" key="4">
    <source>
        <dbReference type="ARBA" id="ARBA00022679"/>
    </source>
</evidence>
<dbReference type="InterPro" id="IPR002877">
    <property type="entry name" value="RNA_MeTrfase_FtsJ_dom"/>
</dbReference>
<evidence type="ECO:0000256" key="6">
    <source>
        <dbReference type="ARBA" id="ARBA00041184"/>
    </source>
</evidence>
<evidence type="ECO:0000256" key="2">
    <source>
        <dbReference type="ARBA" id="ARBA00022552"/>
    </source>
</evidence>
<dbReference type="Pfam" id="PF01728">
    <property type="entry name" value="FtsJ"/>
    <property type="match status" value="2"/>
</dbReference>
<feature type="compositionally biased region" description="Basic and acidic residues" evidence="7">
    <location>
        <begin position="252"/>
        <end position="267"/>
    </location>
</feature>
<evidence type="ECO:0000313" key="9">
    <source>
        <dbReference type="EMBL" id="CBJ26803.1"/>
    </source>
</evidence>
<dbReference type="EMBL" id="FN649743">
    <property type="protein sequence ID" value="CBJ26803.1"/>
    <property type="molecule type" value="Genomic_DNA"/>
</dbReference>
<dbReference type="OrthoDB" id="1287559at2759"/>
<reference evidence="9 10" key="1">
    <citation type="journal article" date="2010" name="Nature">
        <title>The Ectocarpus genome and the independent evolution of multicellularity in brown algae.</title>
        <authorList>
            <person name="Cock J.M."/>
            <person name="Sterck L."/>
            <person name="Rouze P."/>
            <person name="Scornet D."/>
            <person name="Allen A.E."/>
            <person name="Amoutzias G."/>
            <person name="Anthouard V."/>
            <person name="Artiguenave F."/>
            <person name="Aury J.M."/>
            <person name="Badger J.H."/>
            <person name="Beszteri B."/>
            <person name="Billiau K."/>
            <person name="Bonnet E."/>
            <person name="Bothwell J.H."/>
            <person name="Bowler C."/>
            <person name="Boyen C."/>
            <person name="Brownlee C."/>
            <person name="Carrano C.J."/>
            <person name="Charrier B."/>
            <person name="Cho G.Y."/>
            <person name="Coelho S.M."/>
            <person name="Collen J."/>
            <person name="Corre E."/>
            <person name="Da Silva C."/>
            <person name="Delage L."/>
            <person name="Delaroque N."/>
            <person name="Dittami S.M."/>
            <person name="Doulbeau S."/>
            <person name="Elias M."/>
            <person name="Farnham G."/>
            <person name="Gachon C.M."/>
            <person name="Gschloessl B."/>
            <person name="Heesch S."/>
            <person name="Jabbari K."/>
            <person name="Jubin C."/>
            <person name="Kawai H."/>
            <person name="Kimura K."/>
            <person name="Kloareg B."/>
            <person name="Kupper F.C."/>
            <person name="Lang D."/>
            <person name="Le Bail A."/>
            <person name="Leblanc C."/>
            <person name="Lerouge P."/>
            <person name="Lohr M."/>
            <person name="Lopez P.J."/>
            <person name="Martens C."/>
            <person name="Maumus F."/>
            <person name="Michel G."/>
            <person name="Miranda-Saavedra D."/>
            <person name="Morales J."/>
            <person name="Moreau H."/>
            <person name="Motomura T."/>
            <person name="Nagasato C."/>
            <person name="Napoli C.A."/>
            <person name="Nelson D.R."/>
            <person name="Nyvall-Collen P."/>
            <person name="Peters A.F."/>
            <person name="Pommier C."/>
            <person name="Potin P."/>
            <person name="Poulain J."/>
            <person name="Quesneville H."/>
            <person name="Read B."/>
            <person name="Rensing S.A."/>
            <person name="Ritter A."/>
            <person name="Rousvoal S."/>
            <person name="Samanta M."/>
            <person name="Samson G."/>
            <person name="Schroeder D.C."/>
            <person name="Segurens B."/>
            <person name="Strittmatter M."/>
            <person name="Tonon T."/>
            <person name="Tregear J.W."/>
            <person name="Valentin K."/>
            <person name="von Dassow P."/>
            <person name="Yamagishi T."/>
            <person name="Van de Peer Y."/>
            <person name="Wincker P."/>
        </authorList>
    </citation>
    <scope>NUCLEOTIDE SEQUENCE [LARGE SCALE GENOMIC DNA]</scope>
    <source>
        <strain evidence="10">Ec32 / CCAP1310/4</strain>
    </source>
</reference>